<dbReference type="GO" id="GO:0006203">
    <property type="term" value="P:dGTP catabolic process"/>
    <property type="evidence" value="ECO:0007669"/>
    <property type="project" value="TreeGrafter"/>
</dbReference>
<dbReference type="EMBL" id="DUAV01000013">
    <property type="protein sequence ID" value="HIG63176.1"/>
    <property type="molecule type" value="Genomic_DNA"/>
</dbReference>
<sequence>MAQVVHDSVHGAIPLEGAFEPLLETREFQKLSSIRQLGLAHLVFPGANHTRLEHSLGVGHTARRICRNLGLDDAETALIASAALLHDVGHGPYSHTLEAILHERLGVDHMAITKDIITGRQPPPDTVLAGPTIPEVLAAYDLDPEEVAALVTGSAGDSEQSQLAVHDGQAHYSGPAYRGQVVHSTVDADQIDYLLRDSHYTGVAHGTIDGERLVHSLVLHNNQLVISRSGVPAVEGMLVARTLMYSAVYFHKTVRIAELMMARAVEQI</sequence>
<dbReference type="CDD" id="cd00077">
    <property type="entry name" value="HDc"/>
    <property type="match status" value="1"/>
</dbReference>
<evidence type="ECO:0000259" key="1">
    <source>
        <dbReference type="SMART" id="SM00471"/>
    </source>
</evidence>
<protein>
    <submittedName>
        <fullName evidence="2">HD domain-containing protein</fullName>
    </submittedName>
</protein>
<dbReference type="InterPro" id="IPR003607">
    <property type="entry name" value="HD/PDEase_dom"/>
</dbReference>
<reference evidence="3" key="1">
    <citation type="journal article" date="2019" name="bioRxiv">
        <title>Genome diversification in globally distributed novel marine Proteobacteria is linked to environmental adaptation.</title>
        <authorList>
            <person name="Zhou Z."/>
            <person name="Tran P.Q."/>
            <person name="Kieft K."/>
            <person name="Anantharaman K."/>
        </authorList>
    </citation>
    <scope>NUCLEOTIDE SEQUENCE [LARGE SCALE GENOMIC DNA]</scope>
</reference>
<dbReference type="InterPro" id="IPR050135">
    <property type="entry name" value="dGTPase-like"/>
</dbReference>
<dbReference type="PANTHER" id="PTHR11373:SF4">
    <property type="entry name" value="DEOXYNUCLEOSIDE TRIPHOSPHATE TRIPHOSPHOHYDROLASE SAMHD1"/>
    <property type="match status" value="1"/>
</dbReference>
<proteinExistence type="predicted"/>
<dbReference type="Proteomes" id="UP000589516">
    <property type="component" value="Unassembled WGS sequence"/>
</dbReference>
<feature type="domain" description="HD/PDEase" evidence="1">
    <location>
        <begin position="47"/>
        <end position="203"/>
    </location>
</feature>
<feature type="non-terminal residue" evidence="2">
    <location>
        <position position="268"/>
    </location>
</feature>
<evidence type="ECO:0000313" key="3">
    <source>
        <dbReference type="Proteomes" id="UP000589516"/>
    </source>
</evidence>
<dbReference type="AlphaFoldDB" id="A0A7C7ZDJ7"/>
<gene>
    <name evidence="2" type="ORF">EYQ16_01455</name>
</gene>
<organism evidence="2 3">
    <name type="scientific">Marine Group III euryarchaeote</name>
    <dbReference type="NCBI Taxonomy" id="2173149"/>
    <lineage>
        <taxon>Archaea</taxon>
        <taxon>Methanobacteriati</taxon>
        <taxon>Thermoplasmatota</taxon>
        <taxon>Thermoplasmata</taxon>
        <taxon>Candidatus Thermoprofundales</taxon>
    </lineage>
</organism>
<dbReference type="Pfam" id="PF19276">
    <property type="entry name" value="HD_assoc_2"/>
    <property type="match status" value="1"/>
</dbReference>
<dbReference type="PANTHER" id="PTHR11373">
    <property type="entry name" value="DEOXYNUCLEOSIDE TRIPHOSPHATE TRIPHOSPHOHYDROLASE"/>
    <property type="match status" value="1"/>
</dbReference>
<dbReference type="SMART" id="SM00471">
    <property type="entry name" value="HDc"/>
    <property type="match status" value="1"/>
</dbReference>
<dbReference type="SUPFAM" id="SSF109604">
    <property type="entry name" value="HD-domain/PDEase-like"/>
    <property type="match status" value="1"/>
</dbReference>
<comment type="caution">
    <text evidence="2">The sequence shown here is derived from an EMBL/GenBank/DDBJ whole genome shotgun (WGS) entry which is preliminary data.</text>
</comment>
<dbReference type="Gene3D" id="1.10.3210.10">
    <property type="entry name" value="Hypothetical protein af1432"/>
    <property type="match status" value="1"/>
</dbReference>
<evidence type="ECO:0000313" key="2">
    <source>
        <dbReference type="EMBL" id="HIG63176.1"/>
    </source>
</evidence>
<dbReference type="InterPro" id="IPR006674">
    <property type="entry name" value="HD_domain"/>
</dbReference>
<name>A0A7C7ZDJ7_9ARCH</name>
<dbReference type="Pfam" id="PF01966">
    <property type="entry name" value="HD"/>
    <property type="match status" value="1"/>
</dbReference>
<accession>A0A7C7ZDJ7</accession>
<dbReference type="GO" id="GO:0008832">
    <property type="term" value="F:dGTPase activity"/>
    <property type="evidence" value="ECO:0007669"/>
    <property type="project" value="TreeGrafter"/>
</dbReference>
<dbReference type="InterPro" id="IPR045509">
    <property type="entry name" value="HD_assoc_2"/>
</dbReference>